<dbReference type="Proteomes" id="UP000770785">
    <property type="component" value="Unassembled WGS sequence"/>
</dbReference>
<dbReference type="NCBIfam" id="TIGR04183">
    <property type="entry name" value="Por_Secre_tail"/>
    <property type="match status" value="1"/>
</dbReference>
<reference evidence="3 4" key="1">
    <citation type="submission" date="2020-03" db="EMBL/GenBank/DDBJ databases">
        <title>Genomic Encyclopedia of Type Strains, Phase IV (KMG-IV): sequencing the most valuable type-strain genomes for metagenomic binning, comparative biology and taxonomic classification.</title>
        <authorList>
            <person name="Goeker M."/>
        </authorList>
    </citation>
    <scope>NUCLEOTIDE SEQUENCE [LARGE SCALE GENOMIC DNA]</scope>
    <source>
        <strain evidence="3 4">DSM 105096</strain>
    </source>
</reference>
<dbReference type="Gene3D" id="3.40.390.10">
    <property type="entry name" value="Collagenase (Catalytic Domain)"/>
    <property type="match status" value="1"/>
</dbReference>
<feature type="chain" id="PRO_5045932207" description="Secretion system C-terminal sorting domain-containing protein" evidence="1">
    <location>
        <begin position="19"/>
        <end position="505"/>
    </location>
</feature>
<keyword evidence="1" id="KW-0732">Signal</keyword>
<dbReference type="SUPFAM" id="SSF49265">
    <property type="entry name" value="Fibronectin type III"/>
    <property type="match status" value="1"/>
</dbReference>
<dbReference type="EMBL" id="JAATJH010000001">
    <property type="protein sequence ID" value="NJC25309.1"/>
    <property type="molecule type" value="Genomic_DNA"/>
</dbReference>
<name>A0ABX0X8N1_9BACT</name>
<feature type="signal peptide" evidence="1">
    <location>
        <begin position="1"/>
        <end position="18"/>
    </location>
</feature>
<evidence type="ECO:0000313" key="3">
    <source>
        <dbReference type="EMBL" id="NJC25309.1"/>
    </source>
</evidence>
<accession>A0ABX0X8N1</accession>
<dbReference type="Pfam" id="PF18962">
    <property type="entry name" value="Por_Secre_tail"/>
    <property type="match status" value="1"/>
</dbReference>
<protein>
    <recommendedName>
        <fullName evidence="2">Secretion system C-terminal sorting domain-containing protein</fullName>
    </recommendedName>
</protein>
<keyword evidence="4" id="KW-1185">Reference proteome</keyword>
<feature type="domain" description="Secretion system C-terminal sorting" evidence="2">
    <location>
        <begin position="425"/>
        <end position="503"/>
    </location>
</feature>
<dbReference type="SUPFAM" id="SSF55486">
    <property type="entry name" value="Metalloproteases ('zincins'), catalytic domain"/>
    <property type="match status" value="1"/>
</dbReference>
<gene>
    <name evidence="3" type="ORF">GGR27_000790</name>
</gene>
<evidence type="ECO:0000259" key="2">
    <source>
        <dbReference type="Pfam" id="PF18962"/>
    </source>
</evidence>
<comment type="caution">
    <text evidence="3">The sequence shown here is derived from an EMBL/GenBank/DDBJ whole genome shotgun (WGS) entry which is preliminary data.</text>
</comment>
<dbReference type="InterPro" id="IPR026444">
    <property type="entry name" value="Secre_tail"/>
</dbReference>
<dbReference type="InterPro" id="IPR036116">
    <property type="entry name" value="FN3_sf"/>
</dbReference>
<sequence length="505" mass="55661">MKLILSSLLLLFAFFLSAQPKSDPGGWCGTTEKSAWLEKYQAGAYPRGEKSAGVRYVPMNVVFVGDDTDENYPNPTKFLKSMELLNSDFRNQNVQFFISGVIKYLPSTRYNRHDISLGREMMRANNIDAHLNTYVVERIDPSICGYYAGGIADAVALGRGCLGAGDRTWSHEVGHYLSLPHTFYGWESLDLIDNIDLNEPAPETVNYRGRDILVEKVDGSNCADAADGFCDTAPDYLMQRWQCTNQGTYRDSLLDPDNVRFAVPAFNIMSYANDACVTGFTDDQKGAMFANLDGRLGLVSEFTPDTVGADASQMALLAPEDGARLVYRDSVKLVWNSAPNADFYVVQVNDINNFNTAVTIARTTTDTSITITTGLRSRTDYYWRVRPVNNYVVGSEFVGTSTFRNGRQLTATVNAALDAAITVAPNPVAGGQTLRVSGENLDAGGELNYQLINTAGQVLVNRSGIQVSAFDFEENIDVSNLPAGVYFLRLRMNDRLVARRIIVTP</sequence>
<organism evidence="3 4">
    <name type="scientific">Neolewinella antarctica</name>
    <dbReference type="NCBI Taxonomy" id="442734"/>
    <lineage>
        <taxon>Bacteria</taxon>
        <taxon>Pseudomonadati</taxon>
        <taxon>Bacteroidota</taxon>
        <taxon>Saprospiria</taxon>
        <taxon>Saprospirales</taxon>
        <taxon>Lewinellaceae</taxon>
        <taxon>Neolewinella</taxon>
    </lineage>
</organism>
<dbReference type="InterPro" id="IPR024079">
    <property type="entry name" value="MetalloPept_cat_dom_sf"/>
</dbReference>
<evidence type="ECO:0000313" key="4">
    <source>
        <dbReference type="Proteomes" id="UP000770785"/>
    </source>
</evidence>
<dbReference type="InterPro" id="IPR013783">
    <property type="entry name" value="Ig-like_fold"/>
</dbReference>
<dbReference type="RefSeq" id="WP_168036067.1">
    <property type="nucleotide sequence ID" value="NZ_JAATJH010000001.1"/>
</dbReference>
<evidence type="ECO:0000256" key="1">
    <source>
        <dbReference type="SAM" id="SignalP"/>
    </source>
</evidence>
<dbReference type="Gene3D" id="2.60.40.10">
    <property type="entry name" value="Immunoglobulins"/>
    <property type="match status" value="1"/>
</dbReference>
<proteinExistence type="predicted"/>